<organism evidence="1 2">
    <name type="scientific">Arctium lappa</name>
    <name type="common">Greater burdock</name>
    <name type="synonym">Lappa major</name>
    <dbReference type="NCBI Taxonomy" id="4217"/>
    <lineage>
        <taxon>Eukaryota</taxon>
        <taxon>Viridiplantae</taxon>
        <taxon>Streptophyta</taxon>
        <taxon>Embryophyta</taxon>
        <taxon>Tracheophyta</taxon>
        <taxon>Spermatophyta</taxon>
        <taxon>Magnoliopsida</taxon>
        <taxon>eudicotyledons</taxon>
        <taxon>Gunneridae</taxon>
        <taxon>Pentapetalae</taxon>
        <taxon>asterids</taxon>
        <taxon>campanulids</taxon>
        <taxon>Asterales</taxon>
        <taxon>Asteraceae</taxon>
        <taxon>Carduoideae</taxon>
        <taxon>Cardueae</taxon>
        <taxon>Arctiinae</taxon>
        <taxon>Arctium</taxon>
    </lineage>
</organism>
<dbReference type="Proteomes" id="UP001055879">
    <property type="component" value="Linkage Group LG10"/>
</dbReference>
<reference evidence="1 2" key="2">
    <citation type="journal article" date="2022" name="Mol. Ecol. Resour.">
        <title>The genomes of chicory, endive, great burdock and yacon provide insights into Asteraceae paleo-polyploidization history and plant inulin production.</title>
        <authorList>
            <person name="Fan W."/>
            <person name="Wang S."/>
            <person name="Wang H."/>
            <person name="Wang A."/>
            <person name="Jiang F."/>
            <person name="Liu H."/>
            <person name="Zhao H."/>
            <person name="Xu D."/>
            <person name="Zhang Y."/>
        </authorList>
    </citation>
    <scope>NUCLEOTIDE SEQUENCE [LARGE SCALE GENOMIC DNA]</scope>
    <source>
        <strain evidence="2">cv. Niubang</strain>
    </source>
</reference>
<dbReference type="EMBL" id="CM042056">
    <property type="protein sequence ID" value="KAI3697780.1"/>
    <property type="molecule type" value="Genomic_DNA"/>
</dbReference>
<gene>
    <name evidence="1" type="ORF">L6452_30877</name>
</gene>
<protein>
    <submittedName>
        <fullName evidence="1">Uncharacterized protein</fullName>
    </submittedName>
</protein>
<sequence length="198" mass="22630">MENGTFHRGGRFCRLNSVRFKIVLAYPMNLRKSRISSSVGSSENLTKFNWSLVGRLKTSETVLQLMPMSRALSVVGLVAYPIMQYPQSLTFLYLKLNQNCLTYVSGTSSLVKIQGDPELSFWATKCSDWIEPFEPLEFLEEEELDAIDTRKRSRKESLALNARERKLQKLCGLRASEVRGLARSHIKTPFLAKNTYLQ</sequence>
<proteinExistence type="predicted"/>
<evidence type="ECO:0000313" key="1">
    <source>
        <dbReference type="EMBL" id="KAI3697780.1"/>
    </source>
</evidence>
<comment type="caution">
    <text evidence="1">The sequence shown here is derived from an EMBL/GenBank/DDBJ whole genome shotgun (WGS) entry which is preliminary data.</text>
</comment>
<name>A0ACB8ZNS1_ARCLA</name>
<evidence type="ECO:0000313" key="2">
    <source>
        <dbReference type="Proteomes" id="UP001055879"/>
    </source>
</evidence>
<accession>A0ACB8ZNS1</accession>
<reference evidence="2" key="1">
    <citation type="journal article" date="2022" name="Mol. Ecol. Resour.">
        <title>The genomes of chicory, endive, great burdock and yacon provide insights into Asteraceae palaeo-polyploidization history and plant inulin production.</title>
        <authorList>
            <person name="Fan W."/>
            <person name="Wang S."/>
            <person name="Wang H."/>
            <person name="Wang A."/>
            <person name="Jiang F."/>
            <person name="Liu H."/>
            <person name="Zhao H."/>
            <person name="Xu D."/>
            <person name="Zhang Y."/>
        </authorList>
    </citation>
    <scope>NUCLEOTIDE SEQUENCE [LARGE SCALE GENOMIC DNA]</scope>
    <source>
        <strain evidence="2">cv. Niubang</strain>
    </source>
</reference>
<keyword evidence="2" id="KW-1185">Reference proteome</keyword>